<dbReference type="PROSITE" id="PS50878">
    <property type="entry name" value="RT_POL"/>
    <property type="match status" value="1"/>
</dbReference>
<proteinExistence type="predicted"/>
<gene>
    <name evidence="2" type="ORF">EVAR_98526_1</name>
</gene>
<feature type="domain" description="Reverse transcriptase" evidence="1">
    <location>
        <begin position="1"/>
        <end position="174"/>
    </location>
</feature>
<dbReference type="STRING" id="151549.A0A4C2A0U8"/>
<keyword evidence="3" id="KW-1185">Reference proteome</keyword>
<comment type="caution">
    <text evidence="2">The sequence shown here is derived from an EMBL/GenBank/DDBJ whole genome shotgun (WGS) entry which is preliminary data.</text>
</comment>
<dbReference type="InterPro" id="IPR000477">
    <property type="entry name" value="RT_dom"/>
</dbReference>
<evidence type="ECO:0000259" key="1">
    <source>
        <dbReference type="PROSITE" id="PS50878"/>
    </source>
</evidence>
<sequence length="174" mass="20049">MGCMDQFFLRNVAEKFSIFVDLEKAFDTVKRNDLWRTISMHGVSSGLIQALQSLNRGSSTCVRINRAYTDGYDIRRGVREGYAASLWLFNLFIDICLYDLNEYECGLRMDELMICQVLPVCRRPIILAPTACRLEKMVNKMNVSVKKSGMKVNVSKTKVLVFERRKARLNAIYL</sequence>
<evidence type="ECO:0000313" key="3">
    <source>
        <dbReference type="Proteomes" id="UP000299102"/>
    </source>
</evidence>
<dbReference type="OrthoDB" id="425681at2759"/>
<accession>A0A4C2A0U8</accession>
<dbReference type="AlphaFoldDB" id="A0A4C2A0U8"/>
<dbReference type="PANTHER" id="PTHR47027">
    <property type="entry name" value="REVERSE TRANSCRIPTASE DOMAIN-CONTAINING PROTEIN"/>
    <property type="match status" value="1"/>
</dbReference>
<organism evidence="2 3">
    <name type="scientific">Eumeta variegata</name>
    <name type="common">Bagworm moth</name>
    <name type="synonym">Eumeta japonica</name>
    <dbReference type="NCBI Taxonomy" id="151549"/>
    <lineage>
        <taxon>Eukaryota</taxon>
        <taxon>Metazoa</taxon>
        <taxon>Ecdysozoa</taxon>
        <taxon>Arthropoda</taxon>
        <taxon>Hexapoda</taxon>
        <taxon>Insecta</taxon>
        <taxon>Pterygota</taxon>
        <taxon>Neoptera</taxon>
        <taxon>Endopterygota</taxon>
        <taxon>Lepidoptera</taxon>
        <taxon>Glossata</taxon>
        <taxon>Ditrysia</taxon>
        <taxon>Tineoidea</taxon>
        <taxon>Psychidae</taxon>
        <taxon>Oiketicinae</taxon>
        <taxon>Eumeta</taxon>
    </lineage>
</organism>
<name>A0A4C2A0U8_EUMVA</name>
<evidence type="ECO:0000313" key="2">
    <source>
        <dbReference type="EMBL" id="GBP92783.1"/>
    </source>
</evidence>
<dbReference type="Pfam" id="PF00078">
    <property type="entry name" value="RVT_1"/>
    <property type="match status" value="1"/>
</dbReference>
<protein>
    <recommendedName>
        <fullName evidence="1">Reverse transcriptase domain-containing protein</fullName>
    </recommendedName>
</protein>
<dbReference type="Proteomes" id="UP000299102">
    <property type="component" value="Unassembled WGS sequence"/>
</dbReference>
<dbReference type="EMBL" id="BGZK01002309">
    <property type="protein sequence ID" value="GBP92783.1"/>
    <property type="molecule type" value="Genomic_DNA"/>
</dbReference>
<dbReference type="PANTHER" id="PTHR47027:SF20">
    <property type="entry name" value="REVERSE TRANSCRIPTASE-LIKE PROTEIN WITH RNA-DIRECTED DNA POLYMERASE DOMAIN"/>
    <property type="match status" value="1"/>
</dbReference>
<reference evidence="2 3" key="1">
    <citation type="journal article" date="2019" name="Commun. Biol.">
        <title>The bagworm genome reveals a unique fibroin gene that provides high tensile strength.</title>
        <authorList>
            <person name="Kono N."/>
            <person name="Nakamura H."/>
            <person name="Ohtoshi R."/>
            <person name="Tomita M."/>
            <person name="Numata K."/>
            <person name="Arakawa K."/>
        </authorList>
    </citation>
    <scope>NUCLEOTIDE SEQUENCE [LARGE SCALE GENOMIC DNA]</scope>
</reference>